<proteinExistence type="predicted"/>
<dbReference type="EMBL" id="QLTQ01000017">
    <property type="protein sequence ID" value="RAS44274.1"/>
    <property type="molecule type" value="Genomic_DNA"/>
</dbReference>
<evidence type="ECO:0000313" key="1">
    <source>
        <dbReference type="EMBL" id="RAS44274.1"/>
    </source>
</evidence>
<dbReference type="Gene3D" id="3.30.70.2330">
    <property type="match status" value="1"/>
</dbReference>
<sequence>MHPHIKCIILVWRLGKGYRRIPVATIKSNTSQTTFKYIKNGVEKAKKDGFVCFPDFPDTEKLHSINVLKILSLRINDSERSDIEDYYKFWEIPVSAQKDTYRLLAYTQGMLPTDNFEFLAEYYGVEGIRFVSELTGLSVNTHDNIYINEGDELEWKQERDNKFDPCAVSVYKNKVKLGYIKCIHSHVFYLPNSQNLRIRVKKIEHNDYISRTFILIYNNYK</sequence>
<accession>A0ABX9DQ39</accession>
<evidence type="ECO:0008006" key="3">
    <source>
        <dbReference type="Google" id="ProtNLM"/>
    </source>
</evidence>
<comment type="caution">
    <text evidence="1">The sequence shown here is derived from an EMBL/GenBank/DDBJ whole genome shotgun (WGS) entry which is preliminary data.</text>
</comment>
<dbReference type="RefSeq" id="WP_006045699.1">
    <property type="nucleotide sequence ID" value="NZ_JABZTS010000047.1"/>
</dbReference>
<protein>
    <recommendedName>
        <fullName evidence="3">HIRAN domain-containing protein</fullName>
    </recommendedName>
</protein>
<dbReference type="Proteomes" id="UP000249852">
    <property type="component" value="Unassembled WGS sequence"/>
</dbReference>
<name>A0ABX9DQ39_9BACT</name>
<keyword evidence="2" id="KW-1185">Reference proteome</keyword>
<organism evidence="1 2">
    <name type="scientific">Prevotella pallens</name>
    <dbReference type="NCBI Taxonomy" id="60133"/>
    <lineage>
        <taxon>Bacteria</taxon>
        <taxon>Pseudomonadati</taxon>
        <taxon>Bacteroidota</taxon>
        <taxon>Bacteroidia</taxon>
        <taxon>Bacteroidales</taxon>
        <taxon>Prevotellaceae</taxon>
        <taxon>Prevotella</taxon>
    </lineage>
</organism>
<evidence type="ECO:0000313" key="2">
    <source>
        <dbReference type="Proteomes" id="UP000249852"/>
    </source>
</evidence>
<gene>
    <name evidence="1" type="ORF">BC673_1173</name>
</gene>
<reference evidence="1 2" key="1">
    <citation type="submission" date="2018-06" db="EMBL/GenBank/DDBJ databases">
        <title>Genomic Encyclopedia of Archaeal and Bacterial Type Strains, Phase II (KMG-II): from individual species to whole genera.</title>
        <authorList>
            <person name="Goeker M."/>
        </authorList>
    </citation>
    <scope>NUCLEOTIDE SEQUENCE [LARGE SCALE GENOMIC DNA]</scope>
    <source>
        <strain evidence="1 2">DSM 18710</strain>
    </source>
</reference>